<keyword evidence="2" id="KW-1185">Reference proteome</keyword>
<gene>
    <name evidence="1" type="ORF">GOP47_0023902</name>
</gene>
<name>A0A9D4U4T0_ADICA</name>
<organism evidence="1 2">
    <name type="scientific">Adiantum capillus-veneris</name>
    <name type="common">Maidenhair fern</name>
    <dbReference type="NCBI Taxonomy" id="13818"/>
    <lineage>
        <taxon>Eukaryota</taxon>
        <taxon>Viridiplantae</taxon>
        <taxon>Streptophyta</taxon>
        <taxon>Embryophyta</taxon>
        <taxon>Tracheophyta</taxon>
        <taxon>Polypodiopsida</taxon>
        <taxon>Polypodiidae</taxon>
        <taxon>Polypodiales</taxon>
        <taxon>Pteridineae</taxon>
        <taxon>Pteridaceae</taxon>
        <taxon>Vittarioideae</taxon>
        <taxon>Adiantum</taxon>
    </lineage>
</organism>
<dbReference type="PANTHER" id="PTHR34206">
    <property type="entry name" value="OS06G0193300 PROTEIN"/>
    <property type="match status" value="1"/>
</dbReference>
<dbReference type="EMBL" id="JABFUD020000023">
    <property type="protein sequence ID" value="KAI5061397.1"/>
    <property type="molecule type" value="Genomic_DNA"/>
</dbReference>
<accession>A0A9D4U4T0</accession>
<dbReference type="PANTHER" id="PTHR34206:SF1">
    <property type="entry name" value="OS10G0390701 PROTEIN"/>
    <property type="match status" value="1"/>
</dbReference>
<evidence type="ECO:0000313" key="1">
    <source>
        <dbReference type="EMBL" id="KAI5061397.1"/>
    </source>
</evidence>
<sequence length="139" mass="15485">MDGHKRERTEHICLASSTCVLSNSYFHLSFRHGCLRHMQLSSSRFTHSHIIKAAQTQSAPRTRETENVSLKGDAEDAALKVFADDTKGIVCYRTESGEIVCEGMDEGPQFYPPSGANFYMPDTRAAAILPLLGEVMYEI</sequence>
<evidence type="ECO:0000313" key="2">
    <source>
        <dbReference type="Proteomes" id="UP000886520"/>
    </source>
</evidence>
<dbReference type="AlphaFoldDB" id="A0A9D4U4T0"/>
<comment type="caution">
    <text evidence="1">The sequence shown here is derived from an EMBL/GenBank/DDBJ whole genome shotgun (WGS) entry which is preliminary data.</text>
</comment>
<dbReference type="OrthoDB" id="581210at2759"/>
<proteinExistence type="predicted"/>
<dbReference type="Proteomes" id="UP000886520">
    <property type="component" value="Chromosome 23"/>
</dbReference>
<reference evidence="1" key="1">
    <citation type="submission" date="2021-01" db="EMBL/GenBank/DDBJ databases">
        <title>Adiantum capillus-veneris genome.</title>
        <authorList>
            <person name="Fang Y."/>
            <person name="Liao Q."/>
        </authorList>
    </citation>
    <scope>NUCLEOTIDE SEQUENCE</scope>
    <source>
        <strain evidence="1">H3</strain>
        <tissue evidence="1">Leaf</tissue>
    </source>
</reference>
<protein>
    <submittedName>
        <fullName evidence="1">Uncharacterized protein</fullName>
    </submittedName>
</protein>